<evidence type="ECO:0000256" key="1">
    <source>
        <dbReference type="SAM" id="Phobius"/>
    </source>
</evidence>
<feature type="transmembrane region" description="Helical" evidence="1">
    <location>
        <begin position="38"/>
        <end position="59"/>
    </location>
</feature>
<name>A0A0F9BHI0_9ZZZZ</name>
<keyword evidence="1" id="KW-1133">Transmembrane helix</keyword>
<sequence length="73" mass="8558">MKKDKKVNVIVGLLGLSTAIILGLIFDLIFERDLLESLIFSISFGLVWFITSILTFSWFRRRSLERKKRKLNL</sequence>
<keyword evidence="1" id="KW-0472">Membrane</keyword>
<dbReference type="AlphaFoldDB" id="A0A0F9BHI0"/>
<reference evidence="2" key="1">
    <citation type="journal article" date="2015" name="Nature">
        <title>Complex archaea that bridge the gap between prokaryotes and eukaryotes.</title>
        <authorList>
            <person name="Spang A."/>
            <person name="Saw J.H."/>
            <person name="Jorgensen S.L."/>
            <person name="Zaremba-Niedzwiedzka K."/>
            <person name="Martijn J."/>
            <person name="Lind A.E."/>
            <person name="van Eijk R."/>
            <person name="Schleper C."/>
            <person name="Guy L."/>
            <person name="Ettema T.J."/>
        </authorList>
    </citation>
    <scope>NUCLEOTIDE SEQUENCE</scope>
</reference>
<evidence type="ECO:0000313" key="2">
    <source>
        <dbReference type="EMBL" id="KKL21319.1"/>
    </source>
</evidence>
<feature type="transmembrane region" description="Helical" evidence="1">
    <location>
        <begin position="7"/>
        <end position="26"/>
    </location>
</feature>
<accession>A0A0F9BHI0</accession>
<gene>
    <name evidence="2" type="ORF">LCGC14_2446660</name>
</gene>
<proteinExistence type="predicted"/>
<comment type="caution">
    <text evidence="2">The sequence shown here is derived from an EMBL/GenBank/DDBJ whole genome shotgun (WGS) entry which is preliminary data.</text>
</comment>
<dbReference type="EMBL" id="LAZR01037779">
    <property type="protein sequence ID" value="KKL21319.1"/>
    <property type="molecule type" value="Genomic_DNA"/>
</dbReference>
<protein>
    <submittedName>
        <fullName evidence="2">Uncharacterized protein</fullName>
    </submittedName>
</protein>
<organism evidence="2">
    <name type="scientific">marine sediment metagenome</name>
    <dbReference type="NCBI Taxonomy" id="412755"/>
    <lineage>
        <taxon>unclassified sequences</taxon>
        <taxon>metagenomes</taxon>
        <taxon>ecological metagenomes</taxon>
    </lineage>
</organism>
<keyword evidence="1" id="KW-0812">Transmembrane</keyword>